<dbReference type="Gene3D" id="1.20.870.10">
    <property type="entry name" value="Son of sevenless (SoS) protein Chain: S domain 1"/>
    <property type="match status" value="1"/>
</dbReference>
<evidence type="ECO:0000259" key="4">
    <source>
        <dbReference type="PROSITE" id="PS50009"/>
    </source>
</evidence>
<dbReference type="PANTHER" id="PTHR23113:SF363">
    <property type="entry name" value="PROTEIN SON OF SEVENLESS"/>
    <property type="match status" value="1"/>
</dbReference>
<dbReference type="Proteomes" id="UP001147695">
    <property type="component" value="Unassembled WGS sequence"/>
</dbReference>
<dbReference type="SMART" id="SM00229">
    <property type="entry name" value="RasGEFN"/>
    <property type="match status" value="1"/>
</dbReference>
<dbReference type="GO" id="GO:0005886">
    <property type="term" value="C:plasma membrane"/>
    <property type="evidence" value="ECO:0007669"/>
    <property type="project" value="TreeGrafter"/>
</dbReference>
<evidence type="ECO:0000259" key="5">
    <source>
        <dbReference type="PROSITE" id="PS50212"/>
    </source>
</evidence>
<feature type="compositionally biased region" description="Polar residues" evidence="3">
    <location>
        <begin position="1233"/>
        <end position="1246"/>
    </location>
</feature>
<dbReference type="InterPro" id="IPR001895">
    <property type="entry name" value="RASGEF_cat_dom"/>
</dbReference>
<feature type="compositionally biased region" description="Polar residues" evidence="3">
    <location>
        <begin position="1067"/>
        <end position="1076"/>
    </location>
</feature>
<dbReference type="SMART" id="SM00147">
    <property type="entry name" value="RasGEF"/>
    <property type="match status" value="1"/>
</dbReference>
<sequence length="1588" mass="176121">MEPFPPIDPPFNAFLGPQVEIGLRRANTVSPGNIKRNLELKAARERNATGPRAKEPEGKLQRSQTHRPLVARPPGRKVGHFTVRSVGQNGKIFLRPIADPPKSQPAPFPVETKPTLLQPQPASAREDPSRWSSSQLSELRPREHPDPEPNSFSTLSEQQSTAGAGKRGELRIVIDRSEDRPKSADENSALDSPTPRFRFGSTRLNEGAAMQPSVYTRTSMSDNFRNSTLLGGMTDALPGLHTSYVRDSFPKNRPSFAISMFSGTAAAIDMSRASPAPRNSMVYELKEPVEPSIYETLVYDMDDGSVVRYVPGTKDISAATPARIVAQISSESFMDYELVSDFFLTFRSYLSTSHLLALLLARLKWAINRLQDDGRIIRIRTFAALRHWILNYFVDDFVTNYELRNHFCDTINELYAEVSSRENGGTSDRKILIDLKRCWNGKCSVYWSSPDLSRTYNDPEIPIVPGCAETEIPKTEELQQSVPLSALTPTADTTFREHVPLPSHHDRKDSDATAQSIPLSAKSEQSIMALSCSLPPKSPKRFSMSASRGKAPRPVVLGLTKSKSPSRSHERPLSPASPMTSRYPYHSHSHQRSGSFSDSVRDDRQPMFATIPEPRPAPQETLDTVSLIRGELYPPAESYMTMMAPDSPPLPPPSKNANPDRRSTPDVPKSAPNSGMRTIIGSIKRALHTRNGGQSVSARIANAHEAISLPSRGKTSALPSGMAFGSEFYRERKMAAVPKRPARIDILCDEVLKQYRLVMDNEGPAEQSQPPVLQQPQQQPLSTSHLSPVGDQTEPKIRSGITMGSGSIVIVDDTGFEMPFMSGAAQEQESIPETQDIGYPTSEFRVPEDAASTQSIPVEGECLRPVRYNAEELGRAPLSNVFYPPRPPSIQRSSSAERGSAPLKKKNSMSLRLRKYASFQSGISRKRYSMNSESTVATTCLHDQFEQQTGPALRRRRGGNLRKMQTGDEPQSISGRDSFASWDDSIADGTSPSDGGFSRPPSALIPPNPRYSLIQPRNSRQIRRSFESVIAKFAQIPDDDDGGIESTLLKLEGKWEGPSSAGKESEFSQPGSSQREQPLATPGLDTARPGWEILSRRRQTDKSGYSTVGGRLAPPRPYSDSVAESEESYNSIPLLERGLTDESMKWQPTSHPNHYDPNGAPLSLISSRDTSEFASSHPSIQLVHETDSLRRIPPGSTVPTAEDAGRITPKRFSVLSSDGSVDVIDRREAMAPRQSTDTRSLGSSTVEIPPHPLAQPPSPPMTIQHPGSFTSCASPLNTVMFQAQPLTPDTSPRHKETTKAISRPANIQQVSSDVLFNSENSHNERIPTGLVPDHVPFILACESQVLAQQMTIIEMAALREVDWRDLVEMKWSSTCPLVTNWVSFLTHEERKGIDLVVGRFNLMVKWILSEIVLTRDIHERARTIIKYIHTAAHARRICNYATMLQIAIALSSSDCSRLQTTWQLIPLEDKRLFKDMECLIQPVRNFNDLRVEMETANLQEGCIPFIGLYVHDLTYNAQKPAQISSDDGGLLVNFERYRTAARIVKSLLRLIDASTKYKFEPVQGIVERCLWIACLPEEEIQARSKALE</sequence>
<dbReference type="EMBL" id="JAPZBQ010000003">
    <property type="protein sequence ID" value="KAJ5337607.1"/>
    <property type="molecule type" value="Genomic_DNA"/>
</dbReference>
<feature type="region of interest" description="Disordered" evidence="3">
    <location>
        <begin position="496"/>
        <end position="602"/>
    </location>
</feature>
<dbReference type="Pfam" id="PF00617">
    <property type="entry name" value="RasGEF"/>
    <property type="match status" value="1"/>
</dbReference>
<keyword evidence="1 2" id="KW-0344">Guanine-nucleotide releasing factor</keyword>
<evidence type="ECO:0000313" key="6">
    <source>
        <dbReference type="EMBL" id="KAJ5337607.1"/>
    </source>
</evidence>
<evidence type="ECO:0000313" key="7">
    <source>
        <dbReference type="Proteomes" id="UP001147695"/>
    </source>
</evidence>
<feature type="compositionally biased region" description="Polar residues" evidence="3">
    <location>
        <begin position="512"/>
        <end position="528"/>
    </location>
</feature>
<dbReference type="Gene3D" id="1.10.840.10">
    <property type="entry name" value="Ras guanine-nucleotide exchange factors catalytic domain"/>
    <property type="match status" value="1"/>
</dbReference>
<feature type="compositionally biased region" description="Pro residues" evidence="3">
    <location>
        <begin position="1249"/>
        <end position="1260"/>
    </location>
</feature>
<dbReference type="InterPro" id="IPR036964">
    <property type="entry name" value="RASGEF_cat_dom_sf"/>
</dbReference>
<protein>
    <submittedName>
        <fullName evidence="6">Guanine-nucleotide dissociation stimulator CDC25</fullName>
    </submittedName>
</protein>
<reference evidence="6" key="2">
    <citation type="journal article" date="2023" name="IMA Fungus">
        <title>Comparative genomic study of the Penicillium genus elucidates a diverse pangenome and 15 lateral gene transfer events.</title>
        <authorList>
            <person name="Petersen C."/>
            <person name="Sorensen T."/>
            <person name="Nielsen M.R."/>
            <person name="Sondergaard T.E."/>
            <person name="Sorensen J.L."/>
            <person name="Fitzpatrick D.A."/>
            <person name="Frisvad J.C."/>
            <person name="Nielsen K.L."/>
        </authorList>
    </citation>
    <scope>NUCLEOTIDE SEQUENCE</scope>
    <source>
        <strain evidence="6">IBT 35673</strain>
    </source>
</reference>
<evidence type="ECO:0000256" key="1">
    <source>
        <dbReference type="ARBA" id="ARBA00022658"/>
    </source>
</evidence>
<feature type="domain" description="Ras-GEF" evidence="4">
    <location>
        <begin position="1342"/>
        <end position="1585"/>
    </location>
</feature>
<reference evidence="6" key="1">
    <citation type="submission" date="2022-12" db="EMBL/GenBank/DDBJ databases">
        <authorList>
            <person name="Petersen C."/>
        </authorList>
    </citation>
    <scope>NUCLEOTIDE SEQUENCE</scope>
    <source>
        <strain evidence="6">IBT 35673</strain>
    </source>
</reference>
<dbReference type="PROSITE" id="PS50212">
    <property type="entry name" value="RASGEF_NTER"/>
    <property type="match status" value="1"/>
</dbReference>
<feature type="region of interest" description="Disordered" evidence="3">
    <location>
        <begin position="1229"/>
        <end position="1260"/>
    </location>
</feature>
<feature type="domain" description="N-terminal Ras-GEF" evidence="5">
    <location>
        <begin position="312"/>
        <end position="440"/>
    </location>
</feature>
<gene>
    <name evidence="6" type="ORF">N7452_004335</name>
</gene>
<feature type="compositionally biased region" description="Low complexity" evidence="3">
    <location>
        <begin position="767"/>
        <end position="788"/>
    </location>
</feature>
<comment type="caution">
    <text evidence="6">The sequence shown here is derived from an EMBL/GenBank/DDBJ whole genome shotgun (WGS) entry which is preliminary data.</text>
</comment>
<feature type="region of interest" description="Disordered" evidence="3">
    <location>
        <begin position="946"/>
        <end position="1013"/>
    </location>
</feature>
<name>A0A9W9QGH3_PENBR</name>
<dbReference type="InterPro" id="IPR023578">
    <property type="entry name" value="Ras_GEF_dom_sf"/>
</dbReference>
<dbReference type="GO" id="GO:0007265">
    <property type="term" value="P:Ras protein signal transduction"/>
    <property type="evidence" value="ECO:0007669"/>
    <property type="project" value="TreeGrafter"/>
</dbReference>
<feature type="compositionally biased region" description="Basic and acidic residues" evidence="3">
    <location>
        <begin position="36"/>
        <end position="60"/>
    </location>
</feature>
<feature type="compositionally biased region" description="Basic and acidic residues" evidence="3">
    <location>
        <begin position="496"/>
        <end position="511"/>
    </location>
</feature>
<dbReference type="InterPro" id="IPR008937">
    <property type="entry name" value="Ras-like_GEF"/>
</dbReference>
<dbReference type="InterPro" id="IPR000651">
    <property type="entry name" value="Ras-like_Gua-exchang_fac_N"/>
</dbReference>
<dbReference type="PANTHER" id="PTHR23113">
    <property type="entry name" value="GUANINE NUCLEOTIDE EXCHANGE FACTOR"/>
    <property type="match status" value="1"/>
</dbReference>
<evidence type="ECO:0000256" key="3">
    <source>
        <dbReference type="SAM" id="MobiDB-lite"/>
    </source>
</evidence>
<feature type="region of interest" description="Disordered" evidence="3">
    <location>
        <begin position="879"/>
        <end position="907"/>
    </location>
</feature>
<evidence type="ECO:0000256" key="2">
    <source>
        <dbReference type="PROSITE-ProRule" id="PRU00168"/>
    </source>
</evidence>
<dbReference type="PROSITE" id="PS50009">
    <property type="entry name" value="RASGEF_CAT"/>
    <property type="match status" value="1"/>
</dbReference>
<feature type="compositionally biased region" description="Basic and acidic residues" evidence="3">
    <location>
        <begin position="166"/>
        <end position="185"/>
    </location>
</feature>
<feature type="compositionally biased region" description="Polar residues" evidence="3">
    <location>
        <begin position="150"/>
        <end position="162"/>
    </location>
</feature>
<feature type="region of interest" description="Disordered" evidence="3">
    <location>
        <begin position="641"/>
        <end position="676"/>
    </location>
</feature>
<organism evidence="6 7">
    <name type="scientific">Penicillium brevicompactum</name>
    <dbReference type="NCBI Taxonomy" id="5074"/>
    <lineage>
        <taxon>Eukaryota</taxon>
        <taxon>Fungi</taxon>
        <taxon>Dikarya</taxon>
        <taxon>Ascomycota</taxon>
        <taxon>Pezizomycotina</taxon>
        <taxon>Eurotiomycetes</taxon>
        <taxon>Eurotiomycetidae</taxon>
        <taxon>Eurotiales</taxon>
        <taxon>Aspergillaceae</taxon>
        <taxon>Penicillium</taxon>
    </lineage>
</organism>
<dbReference type="SUPFAM" id="SSF48366">
    <property type="entry name" value="Ras GEF"/>
    <property type="match status" value="1"/>
</dbReference>
<accession>A0A9W9QGH3</accession>
<dbReference type="GO" id="GO:0005085">
    <property type="term" value="F:guanyl-nucleotide exchange factor activity"/>
    <property type="evidence" value="ECO:0007669"/>
    <property type="project" value="UniProtKB-KW"/>
</dbReference>
<feature type="region of interest" description="Disordered" evidence="3">
    <location>
        <begin position="1055"/>
        <end position="1125"/>
    </location>
</feature>
<feature type="region of interest" description="Disordered" evidence="3">
    <location>
        <begin position="763"/>
        <end position="800"/>
    </location>
</feature>
<feature type="compositionally biased region" description="Pro residues" evidence="3">
    <location>
        <begin position="98"/>
        <end position="108"/>
    </location>
</feature>
<proteinExistence type="predicted"/>
<dbReference type="CDD" id="cd06224">
    <property type="entry name" value="REM"/>
    <property type="match status" value="1"/>
</dbReference>
<feature type="region of interest" description="Disordered" evidence="3">
    <location>
        <begin position="32"/>
        <end position="201"/>
    </location>
</feature>
<dbReference type="Pfam" id="PF00618">
    <property type="entry name" value="RasGEF_N"/>
    <property type="match status" value="1"/>
</dbReference>